<accession>A0A4Y8PS63</accession>
<comment type="caution">
    <text evidence="4">The sequence shown here is derived from an EMBL/GenBank/DDBJ whole genome shotgun (WGS) entry which is preliminary data.</text>
</comment>
<name>A0A4Y8PS63_9BACL</name>
<reference evidence="4 5" key="1">
    <citation type="submission" date="2017-03" db="EMBL/GenBank/DDBJ databases">
        <title>Isolation of Levoglucosan Utilizing Bacteria.</title>
        <authorList>
            <person name="Arya A.S."/>
        </authorList>
    </citation>
    <scope>NUCLEOTIDE SEQUENCE [LARGE SCALE GENOMIC DNA]</scope>
    <source>
        <strain evidence="4 5">MEC069</strain>
    </source>
</reference>
<dbReference type="PANTHER" id="PTHR43420">
    <property type="entry name" value="ACETYLTRANSFERASE"/>
    <property type="match status" value="1"/>
</dbReference>
<dbReference type="InterPro" id="IPR050680">
    <property type="entry name" value="YpeA/RimI_acetyltransf"/>
</dbReference>
<protein>
    <recommendedName>
        <fullName evidence="3">N-acetyltransferase domain-containing protein</fullName>
    </recommendedName>
</protein>
<dbReference type="InterPro" id="IPR016181">
    <property type="entry name" value="Acyl_CoA_acyltransferase"/>
</dbReference>
<dbReference type="GO" id="GO:0016747">
    <property type="term" value="F:acyltransferase activity, transferring groups other than amino-acyl groups"/>
    <property type="evidence" value="ECO:0007669"/>
    <property type="project" value="InterPro"/>
</dbReference>
<evidence type="ECO:0000256" key="2">
    <source>
        <dbReference type="ARBA" id="ARBA00023315"/>
    </source>
</evidence>
<evidence type="ECO:0000313" key="5">
    <source>
        <dbReference type="Proteomes" id="UP000298246"/>
    </source>
</evidence>
<dbReference type="EMBL" id="MYFO01000045">
    <property type="protein sequence ID" value="TFE83648.1"/>
    <property type="molecule type" value="Genomic_DNA"/>
</dbReference>
<dbReference type="Gene3D" id="3.40.630.30">
    <property type="match status" value="1"/>
</dbReference>
<dbReference type="Pfam" id="PF13508">
    <property type="entry name" value="Acetyltransf_7"/>
    <property type="match status" value="1"/>
</dbReference>
<dbReference type="InterPro" id="IPR000182">
    <property type="entry name" value="GNAT_dom"/>
</dbReference>
<dbReference type="OrthoDB" id="794462at2"/>
<dbReference type="SUPFAM" id="SSF55729">
    <property type="entry name" value="Acyl-CoA N-acyltransferases (Nat)"/>
    <property type="match status" value="1"/>
</dbReference>
<proteinExistence type="predicted"/>
<evidence type="ECO:0000256" key="1">
    <source>
        <dbReference type="ARBA" id="ARBA00022679"/>
    </source>
</evidence>
<keyword evidence="2" id="KW-0012">Acyltransferase</keyword>
<organism evidence="4 5">
    <name type="scientific">Paenibacillus athensensis</name>
    <dbReference type="NCBI Taxonomy" id="1967502"/>
    <lineage>
        <taxon>Bacteria</taxon>
        <taxon>Bacillati</taxon>
        <taxon>Bacillota</taxon>
        <taxon>Bacilli</taxon>
        <taxon>Bacillales</taxon>
        <taxon>Paenibacillaceae</taxon>
        <taxon>Paenibacillus</taxon>
    </lineage>
</organism>
<feature type="domain" description="N-acetyltransferase" evidence="3">
    <location>
        <begin position="14"/>
        <end position="166"/>
    </location>
</feature>
<gene>
    <name evidence="4" type="ORF">B5M42_22465</name>
</gene>
<keyword evidence="1" id="KW-0808">Transferase</keyword>
<dbReference type="AlphaFoldDB" id="A0A4Y8PS63"/>
<dbReference type="Proteomes" id="UP000298246">
    <property type="component" value="Unassembled WGS sequence"/>
</dbReference>
<keyword evidence="5" id="KW-1185">Reference proteome</keyword>
<evidence type="ECO:0000259" key="3">
    <source>
        <dbReference type="PROSITE" id="PS51186"/>
    </source>
</evidence>
<dbReference type="PROSITE" id="PS51186">
    <property type="entry name" value="GNAT"/>
    <property type="match status" value="1"/>
</dbReference>
<sequence length="166" mass="19451">MSLQNFKQKRDFMLRFVPAASDDELFLYELYADTRKEELSVLGWDNAQQDAFLRMQFHAQQRSYRTQYAGLEQRIIYQDDQRIGQISTAVTEQALLVVDLVFLPEYRNQGHGTSLLAEVQETARQQSKPVRLHVLHNNPAQRLYARMGFRITGGQFPYVSMEWNES</sequence>
<evidence type="ECO:0000313" key="4">
    <source>
        <dbReference type="EMBL" id="TFE83648.1"/>
    </source>
</evidence>
<dbReference type="CDD" id="cd04301">
    <property type="entry name" value="NAT_SF"/>
    <property type="match status" value="1"/>
</dbReference>